<dbReference type="PROSITE" id="PS50850">
    <property type="entry name" value="MFS"/>
    <property type="match status" value="1"/>
</dbReference>
<feature type="transmembrane region" description="Helical" evidence="5">
    <location>
        <begin position="339"/>
        <end position="361"/>
    </location>
</feature>
<dbReference type="Proteomes" id="UP001240250">
    <property type="component" value="Unassembled WGS sequence"/>
</dbReference>
<feature type="transmembrane region" description="Helical" evidence="5">
    <location>
        <begin position="235"/>
        <end position="253"/>
    </location>
</feature>
<feature type="transmembrane region" description="Helical" evidence="5">
    <location>
        <begin position="16"/>
        <end position="38"/>
    </location>
</feature>
<evidence type="ECO:0000256" key="2">
    <source>
        <dbReference type="ARBA" id="ARBA00022692"/>
    </source>
</evidence>
<feature type="transmembrane region" description="Helical" evidence="5">
    <location>
        <begin position="50"/>
        <end position="70"/>
    </location>
</feature>
<feature type="transmembrane region" description="Helical" evidence="5">
    <location>
        <begin position="445"/>
        <end position="464"/>
    </location>
</feature>
<feature type="transmembrane region" description="Helical" evidence="5">
    <location>
        <begin position="206"/>
        <end position="223"/>
    </location>
</feature>
<feature type="transmembrane region" description="Helical" evidence="5">
    <location>
        <begin position="82"/>
        <end position="101"/>
    </location>
</feature>
<dbReference type="EMBL" id="JAUSVM010000001">
    <property type="protein sequence ID" value="MDQ0423907.1"/>
    <property type="molecule type" value="Genomic_DNA"/>
</dbReference>
<feature type="transmembrane region" description="Helical" evidence="5">
    <location>
        <begin position="274"/>
        <end position="298"/>
    </location>
</feature>
<keyword evidence="8" id="KW-1185">Reference proteome</keyword>
<keyword evidence="4 5" id="KW-0472">Membrane</keyword>
<evidence type="ECO:0000259" key="6">
    <source>
        <dbReference type="PROSITE" id="PS50850"/>
    </source>
</evidence>
<dbReference type="RefSeq" id="WP_070320976.1">
    <property type="nucleotide sequence ID" value="NZ_JAUSVM010000001.1"/>
</dbReference>
<evidence type="ECO:0000313" key="7">
    <source>
        <dbReference type="EMBL" id="MDQ0423907.1"/>
    </source>
</evidence>
<evidence type="ECO:0000256" key="5">
    <source>
        <dbReference type="SAM" id="Phobius"/>
    </source>
</evidence>
<dbReference type="SUPFAM" id="SSF103473">
    <property type="entry name" value="MFS general substrate transporter"/>
    <property type="match status" value="1"/>
</dbReference>
<name>A0ABU0GH33_9CELL</name>
<dbReference type="Pfam" id="PF07690">
    <property type="entry name" value="MFS_1"/>
    <property type="match status" value="1"/>
</dbReference>
<evidence type="ECO:0000256" key="3">
    <source>
        <dbReference type="ARBA" id="ARBA00022989"/>
    </source>
</evidence>
<feature type="transmembrane region" description="Helical" evidence="5">
    <location>
        <begin position="172"/>
        <end position="194"/>
    </location>
</feature>
<dbReference type="InterPro" id="IPR005829">
    <property type="entry name" value="Sugar_transporter_CS"/>
</dbReference>
<dbReference type="PROSITE" id="PS00217">
    <property type="entry name" value="SUGAR_TRANSPORT_2"/>
    <property type="match status" value="1"/>
</dbReference>
<dbReference type="PANTHER" id="PTHR42718:SF39">
    <property type="entry name" value="ACTINORHODIN TRANSPORTER-RELATED"/>
    <property type="match status" value="1"/>
</dbReference>
<sequence>MSADDAYEPDPRRWRALSVCLAVGFMTLLDVSIVNVALPSVRDALGASEAALQWVVSGYALAFGLVLVGAGRLGDAFGRRDVLIAGIGVFALGSLLAGTAQDGTWLVVARLVQGVGGGIVNPQVSGLIQQLFRGAERGRAFGRLGTTIGISTAVGPLLGGVILAVAGPEQGWRWVFLVNLPVAVLAVVLALRYLDPPGRRERAADLDAVGAVLLGVGVVGVLWPTVSRAWAPGDLALAAAGVVALVGFVAWEHRVTARGRTPMVQPSLFRRPGFTPGALLALTYFSGFTAIFFVLALFLQNGAGYSPLEAGAAITPFALGSAVSSAVGGRLVGSRGRHVVVAGLVLVLVGVTATDVLLAVRGVSPGIAWWIAPPLLVAGVGSGLVIAPNQTVTLSQVPVEQAGAAGGVLQTGQRLGAATGIAVVGSLYFAGAAGGDAGVGAAHGLRATVALVAVALAIGVADLVRSARRARTGADRPAS</sequence>
<comment type="subcellular location">
    <subcellularLocation>
        <location evidence="1">Cell membrane</location>
        <topology evidence="1">Multi-pass membrane protein</topology>
    </subcellularLocation>
</comment>
<feature type="transmembrane region" description="Helical" evidence="5">
    <location>
        <begin position="140"/>
        <end position="166"/>
    </location>
</feature>
<accession>A0ABU0GH33</accession>
<dbReference type="Gene3D" id="1.20.1720.10">
    <property type="entry name" value="Multidrug resistance protein D"/>
    <property type="match status" value="1"/>
</dbReference>
<dbReference type="InterPro" id="IPR036259">
    <property type="entry name" value="MFS_trans_sf"/>
</dbReference>
<dbReference type="CDD" id="cd17321">
    <property type="entry name" value="MFS_MMR_MDR_like"/>
    <property type="match status" value="1"/>
</dbReference>
<feature type="transmembrane region" description="Helical" evidence="5">
    <location>
        <begin position="415"/>
        <end position="433"/>
    </location>
</feature>
<proteinExistence type="predicted"/>
<reference evidence="7 8" key="1">
    <citation type="submission" date="2023-07" db="EMBL/GenBank/DDBJ databases">
        <title>Sequencing the genomes of 1000 actinobacteria strains.</title>
        <authorList>
            <person name="Klenk H.-P."/>
        </authorList>
    </citation>
    <scope>NUCLEOTIDE SEQUENCE [LARGE SCALE GENOMIC DNA]</scope>
    <source>
        <strain evidence="7 8">DSM 14785</strain>
    </source>
</reference>
<keyword evidence="3 5" id="KW-1133">Transmembrane helix</keyword>
<organism evidence="7 8">
    <name type="scientific">Cellulomonas iranensis</name>
    <dbReference type="NCBI Taxonomy" id="76862"/>
    <lineage>
        <taxon>Bacteria</taxon>
        <taxon>Bacillati</taxon>
        <taxon>Actinomycetota</taxon>
        <taxon>Actinomycetes</taxon>
        <taxon>Micrococcales</taxon>
        <taxon>Cellulomonadaceae</taxon>
        <taxon>Cellulomonas</taxon>
    </lineage>
</organism>
<keyword evidence="2 5" id="KW-0812">Transmembrane</keyword>
<comment type="caution">
    <text evidence="7">The sequence shown here is derived from an EMBL/GenBank/DDBJ whole genome shotgun (WGS) entry which is preliminary data.</text>
</comment>
<feature type="transmembrane region" description="Helical" evidence="5">
    <location>
        <begin position="310"/>
        <end position="332"/>
    </location>
</feature>
<feature type="transmembrane region" description="Helical" evidence="5">
    <location>
        <begin position="367"/>
        <end position="387"/>
    </location>
</feature>
<dbReference type="Gene3D" id="1.20.1250.20">
    <property type="entry name" value="MFS general substrate transporter like domains"/>
    <property type="match status" value="1"/>
</dbReference>
<feature type="transmembrane region" description="Helical" evidence="5">
    <location>
        <begin position="107"/>
        <end position="128"/>
    </location>
</feature>
<dbReference type="PANTHER" id="PTHR42718">
    <property type="entry name" value="MAJOR FACILITATOR SUPERFAMILY MULTIDRUG TRANSPORTER MFSC"/>
    <property type="match status" value="1"/>
</dbReference>
<dbReference type="InterPro" id="IPR011701">
    <property type="entry name" value="MFS"/>
</dbReference>
<protein>
    <submittedName>
        <fullName evidence="7">EmrB/QacA subfamily drug resistance transporter</fullName>
    </submittedName>
</protein>
<feature type="domain" description="Major facilitator superfamily (MFS) profile" evidence="6">
    <location>
        <begin position="16"/>
        <end position="465"/>
    </location>
</feature>
<evidence type="ECO:0000256" key="1">
    <source>
        <dbReference type="ARBA" id="ARBA00004651"/>
    </source>
</evidence>
<evidence type="ECO:0000313" key="8">
    <source>
        <dbReference type="Proteomes" id="UP001240250"/>
    </source>
</evidence>
<dbReference type="InterPro" id="IPR020846">
    <property type="entry name" value="MFS_dom"/>
</dbReference>
<evidence type="ECO:0000256" key="4">
    <source>
        <dbReference type="ARBA" id="ARBA00023136"/>
    </source>
</evidence>
<gene>
    <name evidence="7" type="ORF">JO380_000288</name>
</gene>
<dbReference type="PRINTS" id="PR01036">
    <property type="entry name" value="TCRTETB"/>
</dbReference>